<comment type="caution">
    <text evidence="1">The sequence shown here is derived from an EMBL/GenBank/DDBJ whole genome shotgun (WGS) entry which is preliminary data.</text>
</comment>
<dbReference type="InterPro" id="IPR046300">
    <property type="entry name" value="DUF6415"/>
</dbReference>
<dbReference type="Pfam" id="PF19979">
    <property type="entry name" value="DUF6415"/>
    <property type="match status" value="1"/>
</dbReference>
<proteinExistence type="predicted"/>
<sequence length="158" mass="16701">MNAPDTSTALVHQPACHEGELDSPGRFSVDSCSVGRLLARLHTSFVEDEELDDVLNAVLDPGTALSMDEMERLAPRLRKMFGQLVSIATQCNTARSAHELAGVVGRVRQLGDPEPGGLGSARGQLRLLALAVLDVLELVSDDERHVGSGPAALGGVRP</sequence>
<dbReference type="EMBL" id="BMMV01000046">
    <property type="protein sequence ID" value="GGK31463.1"/>
    <property type="molecule type" value="Genomic_DNA"/>
</dbReference>
<protein>
    <submittedName>
        <fullName evidence="1">Uncharacterized protein</fullName>
    </submittedName>
</protein>
<dbReference type="Proteomes" id="UP000660265">
    <property type="component" value="Unassembled WGS sequence"/>
</dbReference>
<organism evidence="1 2">
    <name type="scientific">Streptomyces camponoticapitis</name>
    <dbReference type="NCBI Taxonomy" id="1616125"/>
    <lineage>
        <taxon>Bacteria</taxon>
        <taxon>Bacillati</taxon>
        <taxon>Actinomycetota</taxon>
        <taxon>Actinomycetes</taxon>
        <taxon>Kitasatosporales</taxon>
        <taxon>Streptomycetaceae</taxon>
        <taxon>Streptomyces</taxon>
    </lineage>
</organism>
<keyword evidence="2" id="KW-1185">Reference proteome</keyword>
<name>A0ABQ2EYS9_9ACTN</name>
<reference evidence="2" key="1">
    <citation type="journal article" date="2019" name="Int. J. Syst. Evol. Microbiol.">
        <title>The Global Catalogue of Microorganisms (GCM) 10K type strain sequencing project: providing services to taxonomists for standard genome sequencing and annotation.</title>
        <authorList>
            <consortium name="The Broad Institute Genomics Platform"/>
            <consortium name="The Broad Institute Genome Sequencing Center for Infectious Disease"/>
            <person name="Wu L."/>
            <person name="Ma J."/>
        </authorList>
    </citation>
    <scope>NUCLEOTIDE SEQUENCE [LARGE SCALE GENOMIC DNA]</scope>
    <source>
        <strain evidence="2">CGMCC 4.7275</strain>
    </source>
</reference>
<gene>
    <name evidence="1" type="ORF">GCM10011583_74150</name>
</gene>
<dbReference type="RefSeq" id="WP_189111972.1">
    <property type="nucleotide sequence ID" value="NZ_BMMV01000046.1"/>
</dbReference>
<evidence type="ECO:0000313" key="2">
    <source>
        <dbReference type="Proteomes" id="UP000660265"/>
    </source>
</evidence>
<accession>A0ABQ2EYS9</accession>
<evidence type="ECO:0000313" key="1">
    <source>
        <dbReference type="EMBL" id="GGK31463.1"/>
    </source>
</evidence>